<organism evidence="1 2">
    <name type="scientific">Lithospermum erythrorhizon</name>
    <name type="common">Purple gromwell</name>
    <name type="synonym">Lithospermum officinale var. erythrorhizon</name>
    <dbReference type="NCBI Taxonomy" id="34254"/>
    <lineage>
        <taxon>Eukaryota</taxon>
        <taxon>Viridiplantae</taxon>
        <taxon>Streptophyta</taxon>
        <taxon>Embryophyta</taxon>
        <taxon>Tracheophyta</taxon>
        <taxon>Spermatophyta</taxon>
        <taxon>Magnoliopsida</taxon>
        <taxon>eudicotyledons</taxon>
        <taxon>Gunneridae</taxon>
        <taxon>Pentapetalae</taxon>
        <taxon>asterids</taxon>
        <taxon>lamiids</taxon>
        <taxon>Boraginales</taxon>
        <taxon>Boraginaceae</taxon>
        <taxon>Boraginoideae</taxon>
        <taxon>Lithospermeae</taxon>
        <taxon>Lithospermum</taxon>
    </lineage>
</organism>
<evidence type="ECO:0000313" key="2">
    <source>
        <dbReference type="Proteomes" id="UP001454036"/>
    </source>
</evidence>
<evidence type="ECO:0000313" key="1">
    <source>
        <dbReference type="EMBL" id="GAA0173265.1"/>
    </source>
</evidence>
<gene>
    <name evidence="1" type="ORF">LIER_41490</name>
</gene>
<dbReference type="Proteomes" id="UP001454036">
    <property type="component" value="Unassembled WGS sequence"/>
</dbReference>
<sequence length="120" mass="13219">MTGGWGDDFMHAYSDVLNRELKDTTLGRSFVRANENPLNKDEVRYIFLSASNAQEDMEDFTPVDVDVNLVKSLLDSFSSQQGLLGPASNLLGLTGLQLRPVSSKDKSVKIYVSNLCVVFG</sequence>
<dbReference type="PANTHER" id="PTHR13060:SF0">
    <property type="entry name" value="PROTEIN ECDYSONELESS HOMOLOG"/>
    <property type="match status" value="1"/>
</dbReference>
<reference evidence="1 2" key="1">
    <citation type="submission" date="2024-01" db="EMBL/GenBank/DDBJ databases">
        <title>The complete chloroplast genome sequence of Lithospermum erythrorhizon: insights into the phylogenetic relationship among Boraginaceae species and the maternal lineages of purple gromwells.</title>
        <authorList>
            <person name="Okada T."/>
            <person name="Watanabe K."/>
        </authorList>
    </citation>
    <scope>NUCLEOTIDE SEQUENCE [LARGE SCALE GENOMIC DNA]</scope>
</reference>
<comment type="caution">
    <text evidence="1">The sequence shown here is derived from an EMBL/GenBank/DDBJ whole genome shotgun (WGS) entry which is preliminary data.</text>
</comment>
<name>A0AAV3RBN1_LITER</name>
<dbReference type="PANTHER" id="PTHR13060">
    <property type="entry name" value="SGT1 PROTEIN HSGT1 SUPPRESSOR OF GCR2"/>
    <property type="match status" value="1"/>
</dbReference>
<keyword evidence="2" id="KW-1185">Reference proteome</keyword>
<dbReference type="GO" id="GO:0005634">
    <property type="term" value="C:nucleus"/>
    <property type="evidence" value="ECO:0007669"/>
    <property type="project" value="TreeGrafter"/>
</dbReference>
<dbReference type="Pfam" id="PF07093">
    <property type="entry name" value="SGT1"/>
    <property type="match status" value="1"/>
</dbReference>
<dbReference type="AlphaFoldDB" id="A0AAV3RBN1"/>
<dbReference type="InterPro" id="IPR010770">
    <property type="entry name" value="Ecd"/>
</dbReference>
<dbReference type="EMBL" id="BAABME010026081">
    <property type="protein sequence ID" value="GAA0173265.1"/>
    <property type="molecule type" value="Genomic_DNA"/>
</dbReference>
<protein>
    <submittedName>
        <fullName evidence="1">Uncharacterized protein</fullName>
    </submittedName>
</protein>
<proteinExistence type="predicted"/>
<accession>A0AAV3RBN1</accession>